<dbReference type="AlphaFoldDB" id="A0A2M7IN05"/>
<protein>
    <submittedName>
        <fullName evidence="1">Uncharacterized protein</fullName>
    </submittedName>
</protein>
<gene>
    <name evidence="1" type="ORF">COZ82_03800</name>
</gene>
<evidence type="ECO:0000313" key="2">
    <source>
        <dbReference type="Proteomes" id="UP000230837"/>
    </source>
</evidence>
<accession>A0A2M7IN05</accession>
<sequence>MSDDERIDEYAETGNPSYLTPSLARKMEVHPDVMKEVLGATDEDIMFAEVMLEENNHQFFSRTESLLMPLGADDESLKKLDIHQKFRKLLDVATIRIGSIRDEERLSHETISDCAIGKIGMLLATEDESTYRLFEVLQMNSPQGFRDLHIVEEVIKRITHLFNDGDKNIEIVLRELLDVANRMKDVKFVDDSLYLGSVYLREFLELHGGYGDKDKLDSTDTYVPFEITKDVYALFTEDKDRIFIADHDLSSNIKDTIKTDWTSEFMGPEGHDLPSYKYEYIPEDLLDFTDDIFNAGILLDDYIKSLGIKAGLEEVKDYVTMLRSPIRRVIEENFGFRLTALSVVEQFYFLNYLKHTTVSTVKTMQEFIHHYGVDAMRSFLAIIYDKNASENIMIFGTMIDQDTAKGMFKSYAESIDKANVLAKKLNISDRNDVLLSTLLLEFKQGMIKRAGHLFDAGKQISLSEYGGEEETVDLIAAYEGVAKILSVLSEVGDDKSYIVTQVKKETGGDTTMQTFKFNINEFETNNLFKLKVSIRPESTTKGEARINFELSLDELPEENELKKAFQQTIQFKGNNGRNARTVTGSVIRFGFDLDTRTEPPAFSFDMGRDSYVSDDMERTGDVLGRILAQVAPTGHHLQDFNQSLSSPKNFAKVAEVFIHYFERIKPTSGAVQ</sequence>
<organism evidence="1 2">
    <name type="scientific">Candidatus Kaiserbacteria bacterium CG_4_8_14_3_um_filter_38_9</name>
    <dbReference type="NCBI Taxonomy" id="1974599"/>
    <lineage>
        <taxon>Bacteria</taxon>
        <taxon>Candidatus Kaiseribacteriota</taxon>
    </lineage>
</organism>
<dbReference type="EMBL" id="PFHR01000204">
    <property type="protein sequence ID" value="PIW96658.1"/>
    <property type="molecule type" value="Genomic_DNA"/>
</dbReference>
<reference evidence="2" key="1">
    <citation type="submission" date="2017-09" db="EMBL/GenBank/DDBJ databases">
        <title>Depth-based differentiation of microbial function through sediment-hosted aquifers and enrichment of novel symbionts in the deep terrestrial subsurface.</title>
        <authorList>
            <person name="Probst A.J."/>
            <person name="Ladd B."/>
            <person name="Jarett J.K."/>
            <person name="Geller-Mcgrath D.E."/>
            <person name="Sieber C.M.K."/>
            <person name="Emerson J.B."/>
            <person name="Anantharaman K."/>
            <person name="Thomas B.C."/>
            <person name="Malmstrom R."/>
            <person name="Stieglmeier M."/>
            <person name="Klingl A."/>
            <person name="Woyke T."/>
            <person name="Ryan C.M."/>
            <person name="Banfield J.F."/>
        </authorList>
    </citation>
    <scope>NUCLEOTIDE SEQUENCE [LARGE SCALE GENOMIC DNA]</scope>
</reference>
<evidence type="ECO:0000313" key="1">
    <source>
        <dbReference type="EMBL" id="PIW96658.1"/>
    </source>
</evidence>
<proteinExistence type="predicted"/>
<dbReference type="Proteomes" id="UP000230837">
    <property type="component" value="Unassembled WGS sequence"/>
</dbReference>
<name>A0A2M7IN05_9BACT</name>
<comment type="caution">
    <text evidence="1">The sequence shown here is derived from an EMBL/GenBank/DDBJ whole genome shotgun (WGS) entry which is preliminary data.</text>
</comment>